<accession>A0A2S2NMT0</accession>
<organism evidence="2">
    <name type="scientific">Schizaphis graminum</name>
    <name type="common">Green bug aphid</name>
    <dbReference type="NCBI Taxonomy" id="13262"/>
    <lineage>
        <taxon>Eukaryota</taxon>
        <taxon>Metazoa</taxon>
        <taxon>Ecdysozoa</taxon>
        <taxon>Arthropoda</taxon>
        <taxon>Hexapoda</taxon>
        <taxon>Insecta</taxon>
        <taxon>Pterygota</taxon>
        <taxon>Neoptera</taxon>
        <taxon>Paraneoptera</taxon>
        <taxon>Hemiptera</taxon>
        <taxon>Sternorrhyncha</taxon>
        <taxon>Aphidomorpha</taxon>
        <taxon>Aphidoidea</taxon>
        <taxon>Aphididae</taxon>
        <taxon>Aphidini</taxon>
        <taxon>Schizaphis</taxon>
    </lineage>
</organism>
<evidence type="ECO:0000313" key="2">
    <source>
        <dbReference type="EMBL" id="MBY18438.1"/>
    </source>
</evidence>
<evidence type="ECO:0000256" key="1">
    <source>
        <dbReference type="SAM" id="MobiDB-lite"/>
    </source>
</evidence>
<dbReference type="EMBL" id="GGMR01005819">
    <property type="protein sequence ID" value="MBY18438.1"/>
    <property type="molecule type" value="Transcribed_RNA"/>
</dbReference>
<name>A0A2S2NMT0_SCHGA</name>
<gene>
    <name evidence="2" type="ORF">g.161945</name>
</gene>
<proteinExistence type="predicted"/>
<feature type="compositionally biased region" description="Basic residues" evidence="1">
    <location>
        <begin position="35"/>
        <end position="45"/>
    </location>
</feature>
<dbReference type="AlphaFoldDB" id="A0A2S2NMT0"/>
<sequence length="122" mass="13800">MFVAPVRRRSTVDEIPFGSLHDEPADGEGDPGKSGKQRSYTRRINHPLLIISDDDPPPRRQPPSKTRPPRAAGLIVVPGRVHARSMFAATQSPPHYRFRVVMILNRVRREIDVDAKRDCNID</sequence>
<feature type="region of interest" description="Disordered" evidence="1">
    <location>
        <begin position="1"/>
        <end position="71"/>
    </location>
</feature>
<protein>
    <submittedName>
        <fullName evidence="2">Uncharacterized protein</fullName>
    </submittedName>
</protein>
<reference evidence="2" key="1">
    <citation type="submission" date="2018-04" db="EMBL/GenBank/DDBJ databases">
        <title>Transcriptome of Schizaphis graminum biotype I.</title>
        <authorList>
            <person name="Scully E.D."/>
            <person name="Geib S.M."/>
            <person name="Palmer N.A."/>
            <person name="Koch K."/>
            <person name="Bradshaw J."/>
            <person name="Heng-Moss T."/>
            <person name="Sarath G."/>
        </authorList>
    </citation>
    <scope>NUCLEOTIDE SEQUENCE</scope>
</reference>